<accession>F2Q2Q9</accession>
<keyword evidence="2" id="KW-1185">Reference proteome</keyword>
<dbReference type="Proteomes" id="UP000009169">
    <property type="component" value="Unassembled WGS sequence"/>
</dbReference>
<evidence type="ECO:0000313" key="2">
    <source>
        <dbReference type="Proteomes" id="UP000009169"/>
    </source>
</evidence>
<dbReference type="HOGENOM" id="CLU_2251952_0_0_1"/>
<evidence type="ECO:0000313" key="1">
    <source>
        <dbReference type="EMBL" id="EGE08427.1"/>
    </source>
</evidence>
<organism evidence="1 2">
    <name type="scientific">Trichophyton equinum (strain ATCC MYA-4606 / CBS 127.97)</name>
    <name type="common">Horse ringworm fungus</name>
    <dbReference type="NCBI Taxonomy" id="559882"/>
    <lineage>
        <taxon>Eukaryota</taxon>
        <taxon>Fungi</taxon>
        <taxon>Dikarya</taxon>
        <taxon>Ascomycota</taxon>
        <taxon>Pezizomycotina</taxon>
        <taxon>Eurotiomycetes</taxon>
        <taxon>Eurotiomycetidae</taxon>
        <taxon>Onygenales</taxon>
        <taxon>Arthrodermataceae</taxon>
        <taxon>Trichophyton</taxon>
    </lineage>
</organism>
<name>F2Q2Q9_TRIEC</name>
<reference evidence="2" key="1">
    <citation type="journal article" date="2012" name="MBio">
        <title>Comparative genome analysis of Trichophyton rubrum and related dermatophytes reveals candidate genes involved in infection.</title>
        <authorList>
            <person name="Martinez D.A."/>
            <person name="Oliver B.G."/>
            <person name="Graeser Y."/>
            <person name="Goldberg J.M."/>
            <person name="Li W."/>
            <person name="Martinez-Rossi N.M."/>
            <person name="Monod M."/>
            <person name="Shelest E."/>
            <person name="Barton R.C."/>
            <person name="Birch E."/>
            <person name="Brakhage A.A."/>
            <person name="Chen Z."/>
            <person name="Gurr S.J."/>
            <person name="Heiman D."/>
            <person name="Heitman J."/>
            <person name="Kosti I."/>
            <person name="Rossi A."/>
            <person name="Saif S."/>
            <person name="Samalova M."/>
            <person name="Saunders C.W."/>
            <person name="Shea T."/>
            <person name="Summerbell R.C."/>
            <person name="Xu J."/>
            <person name="Young S."/>
            <person name="Zeng Q."/>
            <person name="Birren B.W."/>
            <person name="Cuomo C.A."/>
            <person name="White T.C."/>
        </authorList>
    </citation>
    <scope>NUCLEOTIDE SEQUENCE [LARGE SCALE GENOMIC DNA]</scope>
    <source>
        <strain evidence="2">ATCC MYA-4606 / CBS 127.97</strain>
    </source>
</reference>
<protein>
    <submittedName>
        <fullName evidence="1">Uncharacterized protein</fullName>
    </submittedName>
</protein>
<dbReference type="VEuPathDB" id="FungiDB:TEQG_07409"/>
<dbReference type="EMBL" id="DS995779">
    <property type="protein sequence ID" value="EGE08427.1"/>
    <property type="molecule type" value="Genomic_DNA"/>
</dbReference>
<gene>
    <name evidence="1" type="ORF">TEQG_07409</name>
</gene>
<dbReference type="AlphaFoldDB" id="F2Q2Q9"/>
<sequence length="104" mass="11648">MRGASEQKEGEGGETFVGRSWLAEKKREAWQGVFGTMLVVGFALLHVQQYKLLFFPQQHGAEGKKGRRRTNHWRADGLSCMMDDNSGTSLMFSSPNSPMRSPQA</sequence>
<proteinExistence type="predicted"/>